<evidence type="ECO:0000256" key="1">
    <source>
        <dbReference type="SAM" id="MobiDB-lite"/>
    </source>
</evidence>
<comment type="caution">
    <text evidence="2">The sequence shown here is derived from an EMBL/GenBank/DDBJ whole genome shotgun (WGS) entry which is preliminary data.</text>
</comment>
<feature type="region of interest" description="Disordered" evidence="1">
    <location>
        <begin position="1"/>
        <end position="141"/>
    </location>
</feature>
<dbReference type="Proteomes" id="UP000324222">
    <property type="component" value="Unassembled WGS sequence"/>
</dbReference>
<accession>A0A5B7I6I6</accession>
<dbReference type="AlphaFoldDB" id="A0A5B7I6I6"/>
<dbReference type="EMBL" id="VSRR010046033">
    <property type="protein sequence ID" value="MPC77516.1"/>
    <property type="molecule type" value="Genomic_DNA"/>
</dbReference>
<organism evidence="2 3">
    <name type="scientific">Portunus trituberculatus</name>
    <name type="common">Swimming crab</name>
    <name type="synonym">Neptunus trituberculatus</name>
    <dbReference type="NCBI Taxonomy" id="210409"/>
    <lineage>
        <taxon>Eukaryota</taxon>
        <taxon>Metazoa</taxon>
        <taxon>Ecdysozoa</taxon>
        <taxon>Arthropoda</taxon>
        <taxon>Crustacea</taxon>
        <taxon>Multicrustacea</taxon>
        <taxon>Malacostraca</taxon>
        <taxon>Eumalacostraca</taxon>
        <taxon>Eucarida</taxon>
        <taxon>Decapoda</taxon>
        <taxon>Pleocyemata</taxon>
        <taxon>Brachyura</taxon>
        <taxon>Eubrachyura</taxon>
        <taxon>Portunoidea</taxon>
        <taxon>Portunidae</taxon>
        <taxon>Portuninae</taxon>
        <taxon>Portunus</taxon>
    </lineage>
</organism>
<name>A0A5B7I6I6_PORTR</name>
<evidence type="ECO:0000313" key="2">
    <source>
        <dbReference type="EMBL" id="MPC77516.1"/>
    </source>
</evidence>
<feature type="compositionally biased region" description="Polar residues" evidence="1">
    <location>
        <begin position="107"/>
        <end position="116"/>
    </location>
</feature>
<sequence>MDKSWCGNNKTSVMRLSGEEDMTGKGELRGESLEPSEERKRSMKVSRHIEAKVELPFHTTARQGETMKGKWESRRKGKEERERRGDRQQHQAGASHASPHHEPKNLDQASSTQGPSSPYRVPLTARPLTPPTHGPTAWSTL</sequence>
<feature type="compositionally biased region" description="Basic and acidic residues" evidence="1">
    <location>
        <begin position="65"/>
        <end position="89"/>
    </location>
</feature>
<proteinExistence type="predicted"/>
<protein>
    <submittedName>
        <fullName evidence="2">Uncharacterized protein</fullName>
    </submittedName>
</protein>
<evidence type="ECO:0000313" key="3">
    <source>
        <dbReference type="Proteomes" id="UP000324222"/>
    </source>
</evidence>
<gene>
    <name evidence="2" type="ORF">E2C01_071973</name>
</gene>
<feature type="compositionally biased region" description="Polar residues" evidence="1">
    <location>
        <begin position="1"/>
        <end position="14"/>
    </location>
</feature>
<feature type="compositionally biased region" description="Basic and acidic residues" evidence="1">
    <location>
        <begin position="22"/>
        <end position="40"/>
    </location>
</feature>
<reference evidence="2 3" key="1">
    <citation type="submission" date="2019-05" db="EMBL/GenBank/DDBJ databases">
        <title>Another draft genome of Portunus trituberculatus and its Hox gene families provides insights of decapod evolution.</title>
        <authorList>
            <person name="Jeong J.-H."/>
            <person name="Song I."/>
            <person name="Kim S."/>
            <person name="Choi T."/>
            <person name="Kim D."/>
            <person name="Ryu S."/>
            <person name="Kim W."/>
        </authorList>
    </citation>
    <scope>NUCLEOTIDE SEQUENCE [LARGE SCALE GENOMIC DNA]</scope>
    <source>
        <tissue evidence="2">Muscle</tissue>
    </source>
</reference>
<keyword evidence="3" id="KW-1185">Reference proteome</keyword>